<dbReference type="InterPro" id="IPR056451">
    <property type="entry name" value="Znf_Tbcl_Rhp7"/>
</dbReference>
<protein>
    <submittedName>
        <fullName evidence="3">DNA repair protein rhp7</fullName>
    </submittedName>
</protein>
<feature type="compositionally biased region" description="Basic residues" evidence="1">
    <location>
        <begin position="206"/>
        <end position="217"/>
    </location>
</feature>
<dbReference type="InterPro" id="IPR006553">
    <property type="entry name" value="Leu-rich_rpt_Cys-con_subtyp"/>
</dbReference>
<dbReference type="Gene3D" id="3.80.10.10">
    <property type="entry name" value="Ribonuclease Inhibitor"/>
    <property type="match status" value="3"/>
</dbReference>
<feature type="domain" description="DNA repair protein rhp7 treble clef" evidence="2">
    <location>
        <begin position="163"/>
        <end position="200"/>
    </location>
</feature>
<dbReference type="PANTHER" id="PTHR13318:SF234">
    <property type="entry name" value="RNI-LIKE PROTEIN"/>
    <property type="match status" value="1"/>
</dbReference>
<dbReference type="Proteomes" id="UP000465266">
    <property type="component" value="Unassembled WGS sequence"/>
</dbReference>
<comment type="caution">
    <text evidence="3">The sequence shown here is derived from an EMBL/GenBank/DDBJ whole genome shotgun (WGS) entry which is preliminary data.</text>
</comment>
<feature type="region of interest" description="Disordered" evidence="1">
    <location>
        <begin position="202"/>
        <end position="224"/>
    </location>
</feature>
<feature type="region of interest" description="Disordered" evidence="1">
    <location>
        <begin position="77"/>
        <end position="149"/>
    </location>
</feature>
<dbReference type="SMART" id="SM00367">
    <property type="entry name" value="LRR_CC"/>
    <property type="match status" value="6"/>
</dbReference>
<organism evidence="3 4">
    <name type="scientific">Aspergillus udagawae</name>
    <dbReference type="NCBI Taxonomy" id="91492"/>
    <lineage>
        <taxon>Eukaryota</taxon>
        <taxon>Fungi</taxon>
        <taxon>Dikarya</taxon>
        <taxon>Ascomycota</taxon>
        <taxon>Pezizomycotina</taxon>
        <taxon>Eurotiomycetes</taxon>
        <taxon>Eurotiomycetidae</taxon>
        <taxon>Eurotiales</taxon>
        <taxon>Aspergillaceae</taxon>
        <taxon>Aspergillus</taxon>
        <taxon>Aspergillus subgen. Fumigati</taxon>
    </lineage>
</organism>
<keyword evidence="4" id="KW-1185">Reference proteome</keyword>
<evidence type="ECO:0000256" key="1">
    <source>
        <dbReference type="SAM" id="MobiDB-lite"/>
    </source>
</evidence>
<evidence type="ECO:0000259" key="2">
    <source>
        <dbReference type="Pfam" id="PF23550"/>
    </source>
</evidence>
<gene>
    <name evidence="3" type="ORF">IFM53868_10115</name>
</gene>
<dbReference type="InterPro" id="IPR032675">
    <property type="entry name" value="LRR_dom_sf"/>
</dbReference>
<accession>A0ABQ1BDC0</accession>
<sequence length="630" mass="71155">MELRSEKGGSNDGTLGRFGKFFHNWTGTRPVIHSGSTYNMADRRSTRNQIRGPHSALTDFLASNNISAAQIHQDYQRRVRQAEREAAVSEPADEIEEEDEYEDNDGETAEQRKKRKRKEAATLAKIKQSKEFARRKARRTGEPDDDDDVIAREMMNEKSRPMPGQLDNCELCSKRFTVTPYSKTGPNGGLLCAKCSKEVADDEKKSKAKKRGSRSGRRQNQSNLLDGIVQQGALSLVEMCAKKVADNHNDIEEFGDLPSRLLQRLSQIFSKRRILTSRTLNLFLRPELNFIDIYDAAKLETDDFHKIFAIMPALSRVNLRFAGQIKDRVVEYMIDRDLQVRQLQLDATNLVSDTYWRRLFEKLGSQLESLKLSNLDFSFDDETVETLCKNCTALKRLKLKQCWKIGSNSLRAISTLPSLEHLSLDTVQELEIEPILRMMDTLGPNLRTLSLEGFRNADDRLLDLIHDKCRLLSKLRFSDNSLCSNSGFVNLFTNWANPPLRFVDLSSTRDVDNANPDGPAEAIGLASQGFIALMHHSGSALQKLNISSCRHISRAAFEDVFSEGKTYPFLQELDVSFHTVMDDFLIGKIFQSCPAIKKVVAFACFNVRNVRVPVGIALVGGLKAQHSIVV</sequence>
<evidence type="ECO:0000313" key="4">
    <source>
        <dbReference type="Proteomes" id="UP000465266"/>
    </source>
</evidence>
<dbReference type="EMBL" id="BLKG01000205">
    <property type="protein sequence ID" value="GFF99082.1"/>
    <property type="molecule type" value="Genomic_DNA"/>
</dbReference>
<feature type="compositionally biased region" description="Basic and acidic residues" evidence="1">
    <location>
        <begin position="77"/>
        <end position="87"/>
    </location>
</feature>
<evidence type="ECO:0000313" key="3">
    <source>
        <dbReference type="EMBL" id="GFF99082.1"/>
    </source>
</evidence>
<feature type="compositionally biased region" description="Acidic residues" evidence="1">
    <location>
        <begin position="91"/>
        <end position="108"/>
    </location>
</feature>
<dbReference type="Pfam" id="PF23550">
    <property type="entry name" value="zf_Tbcl_Rhp7"/>
    <property type="match status" value="1"/>
</dbReference>
<dbReference type="SUPFAM" id="SSF52047">
    <property type="entry name" value="RNI-like"/>
    <property type="match status" value="1"/>
</dbReference>
<feature type="compositionally biased region" description="Basic and acidic residues" evidence="1">
    <location>
        <begin position="128"/>
        <end position="142"/>
    </location>
</feature>
<reference evidence="3 4" key="1">
    <citation type="submission" date="2020-01" db="EMBL/GenBank/DDBJ databases">
        <title>Draft genome sequence of Aspergillus udagawae IFM 53868.</title>
        <authorList>
            <person name="Takahashi H."/>
            <person name="Yaguchi T."/>
        </authorList>
    </citation>
    <scope>NUCLEOTIDE SEQUENCE [LARGE SCALE GENOMIC DNA]</scope>
    <source>
        <strain evidence="3 4">IFM 53868</strain>
    </source>
</reference>
<proteinExistence type="predicted"/>
<name>A0ABQ1BDC0_9EURO</name>
<dbReference type="PANTHER" id="PTHR13318">
    <property type="entry name" value="PARTNER OF PAIRED, ISOFORM B-RELATED"/>
    <property type="match status" value="1"/>
</dbReference>